<dbReference type="EMBL" id="BKCJ010005922">
    <property type="protein sequence ID" value="GEU69376.1"/>
    <property type="molecule type" value="Genomic_DNA"/>
</dbReference>
<name>A0A6L2M5V7_TANCI</name>
<proteinExistence type="predicted"/>
<protein>
    <submittedName>
        <fullName evidence="1">Uncharacterized protein</fullName>
    </submittedName>
</protein>
<comment type="caution">
    <text evidence="1">The sequence shown here is derived from an EMBL/GenBank/DDBJ whole genome shotgun (WGS) entry which is preliminary data.</text>
</comment>
<evidence type="ECO:0000313" key="1">
    <source>
        <dbReference type="EMBL" id="GEU69376.1"/>
    </source>
</evidence>
<gene>
    <name evidence="1" type="ORF">Tci_041354</name>
</gene>
<organism evidence="1">
    <name type="scientific">Tanacetum cinerariifolium</name>
    <name type="common">Dalmatian daisy</name>
    <name type="synonym">Chrysanthemum cinerariifolium</name>
    <dbReference type="NCBI Taxonomy" id="118510"/>
    <lineage>
        <taxon>Eukaryota</taxon>
        <taxon>Viridiplantae</taxon>
        <taxon>Streptophyta</taxon>
        <taxon>Embryophyta</taxon>
        <taxon>Tracheophyta</taxon>
        <taxon>Spermatophyta</taxon>
        <taxon>Magnoliopsida</taxon>
        <taxon>eudicotyledons</taxon>
        <taxon>Gunneridae</taxon>
        <taxon>Pentapetalae</taxon>
        <taxon>asterids</taxon>
        <taxon>campanulids</taxon>
        <taxon>Asterales</taxon>
        <taxon>Asteraceae</taxon>
        <taxon>Asteroideae</taxon>
        <taxon>Anthemideae</taxon>
        <taxon>Anthemidinae</taxon>
        <taxon>Tanacetum</taxon>
    </lineage>
</organism>
<reference evidence="1" key="1">
    <citation type="journal article" date="2019" name="Sci. Rep.">
        <title>Draft genome of Tanacetum cinerariifolium, the natural source of mosquito coil.</title>
        <authorList>
            <person name="Yamashiro T."/>
            <person name="Shiraishi A."/>
            <person name="Satake H."/>
            <person name="Nakayama K."/>
        </authorList>
    </citation>
    <scope>NUCLEOTIDE SEQUENCE</scope>
</reference>
<sequence>MNMTKMLKMGSSVRVKGENYERLHGYGYLEEIMVKRADRQKYKFKEGDFVDLHLNDIEDMLLLAVQHSYQKKLNITAPQKTYPGIEFKELYTPSGYPTGIVYEDLDNQPRLMRANELYKFSNGTLQAVRDELHHRIGDFSMGFNKEMPLRKWSKVDVKRSWSSLLTSCCLKEGSSGIWSDWLVLGNLRWTTG</sequence>
<dbReference type="AlphaFoldDB" id="A0A6L2M5V7"/>
<accession>A0A6L2M5V7</accession>